<reference evidence="1 2" key="1">
    <citation type="submission" date="2024-03" db="EMBL/GenBank/DDBJ databases">
        <authorList>
            <person name="Jo J.-H."/>
        </authorList>
    </citation>
    <scope>NUCLEOTIDE SEQUENCE [LARGE SCALE GENOMIC DNA]</scope>
    <source>
        <strain evidence="1 2">AS3R-12</strain>
    </source>
</reference>
<dbReference type="Proteomes" id="UP001379235">
    <property type="component" value="Unassembled WGS sequence"/>
</dbReference>
<comment type="caution">
    <text evidence="1">The sequence shown here is derived from an EMBL/GenBank/DDBJ whole genome shotgun (WGS) entry which is preliminary data.</text>
</comment>
<gene>
    <name evidence="1" type="ORF">WG900_04290</name>
</gene>
<keyword evidence="2" id="KW-1185">Reference proteome</keyword>
<dbReference type="EMBL" id="JBBHJY010000001">
    <property type="protein sequence ID" value="MEJ6009136.1"/>
    <property type="molecule type" value="Genomic_DNA"/>
</dbReference>
<evidence type="ECO:0000313" key="2">
    <source>
        <dbReference type="Proteomes" id="UP001379235"/>
    </source>
</evidence>
<dbReference type="SUPFAM" id="SSF46785">
    <property type="entry name" value="Winged helix' DNA-binding domain"/>
    <property type="match status" value="1"/>
</dbReference>
<evidence type="ECO:0000313" key="1">
    <source>
        <dbReference type="EMBL" id="MEJ6009136.1"/>
    </source>
</evidence>
<dbReference type="InterPro" id="IPR036390">
    <property type="entry name" value="WH_DNA-bd_sf"/>
</dbReference>
<protein>
    <submittedName>
        <fullName evidence="1">MarR family transcriptional regulator</fullName>
    </submittedName>
</protein>
<name>A0ABU8S5B0_9SPHN</name>
<organism evidence="1 2">
    <name type="scientific">Novosphingobium aquae</name>
    <dbReference type="NCBI Taxonomy" id="3133435"/>
    <lineage>
        <taxon>Bacteria</taxon>
        <taxon>Pseudomonadati</taxon>
        <taxon>Pseudomonadota</taxon>
        <taxon>Alphaproteobacteria</taxon>
        <taxon>Sphingomonadales</taxon>
        <taxon>Sphingomonadaceae</taxon>
        <taxon>Novosphingobium</taxon>
    </lineage>
</organism>
<dbReference type="RefSeq" id="WP_339964934.1">
    <property type="nucleotide sequence ID" value="NZ_JBBHJY010000001.1"/>
</dbReference>
<dbReference type="InterPro" id="IPR036388">
    <property type="entry name" value="WH-like_DNA-bd_sf"/>
</dbReference>
<accession>A0ABU8S5B0</accession>
<dbReference type="Gene3D" id="1.10.10.10">
    <property type="entry name" value="Winged helix-like DNA-binding domain superfamily/Winged helix DNA-binding domain"/>
    <property type="match status" value="1"/>
</dbReference>
<sequence length="187" mass="20657">MGTLLHRVEFAEGETVAGMRSRAQRLITMAGDLLALARELEGRPAPAATNGSHDEAAMPTDRRVLGELARNAYRARRLRNQYFSGTDLFGEPAWDLLLDLFINACEGKRVPVTSACIGAAVPTTTALRWLTILESRELVEREADSSDARRIFVRLTPRAQTAMSAYFARASQDTRSNEPRRPLIVGS</sequence>
<proteinExistence type="predicted"/>